<dbReference type="InterPro" id="IPR012340">
    <property type="entry name" value="NA-bd_OB-fold"/>
</dbReference>
<dbReference type="Gene3D" id="2.40.50.140">
    <property type="entry name" value="Nucleic acid-binding proteins"/>
    <property type="match status" value="1"/>
</dbReference>
<proteinExistence type="predicted"/>
<reference evidence="2 3" key="1">
    <citation type="journal article" date="2013" name="PLoS ONE">
        <title>Predicting the Proteins of Angomonas deanei, Strigomonas culicis and Their Respective Endosymbionts Reveals New Aspects of the Trypanosomatidae Family.</title>
        <authorList>
            <person name="Motta M.C."/>
            <person name="Martins A.C."/>
            <person name="de Souza S.S."/>
            <person name="Catta-Preta C.M."/>
            <person name="Silva R."/>
            <person name="Klein C.C."/>
            <person name="de Almeida L.G."/>
            <person name="de Lima Cunha O."/>
            <person name="Ciapina L.P."/>
            <person name="Brocchi M."/>
            <person name="Colabardini A.C."/>
            <person name="de Araujo Lima B."/>
            <person name="Machado C.R."/>
            <person name="de Almeida Soares C.M."/>
            <person name="Probst C.M."/>
            <person name="de Menezes C.B."/>
            <person name="Thompson C.E."/>
            <person name="Bartholomeu D.C."/>
            <person name="Gradia D.F."/>
            <person name="Pavoni D.P."/>
            <person name="Grisard E.C."/>
            <person name="Fantinatti-Garboggini F."/>
            <person name="Marchini F.K."/>
            <person name="Rodrigues-Luiz G.F."/>
            <person name="Wagner G."/>
            <person name="Goldman G.H."/>
            <person name="Fietto J.L."/>
            <person name="Elias M.C."/>
            <person name="Goldman M.H."/>
            <person name="Sagot M.F."/>
            <person name="Pereira M."/>
            <person name="Stoco P.H."/>
            <person name="de Mendonca-Neto R.P."/>
            <person name="Teixeira S.M."/>
            <person name="Maciel T.E."/>
            <person name="de Oliveira Mendes T.A."/>
            <person name="Urmenyi T.P."/>
            <person name="de Souza W."/>
            <person name="Schenkman S."/>
            <person name="de Vasconcelos A.T."/>
        </authorList>
    </citation>
    <scope>NUCLEOTIDE SEQUENCE [LARGE SCALE GENOMIC DNA]</scope>
</reference>
<accession>S9TCB4</accession>
<feature type="region of interest" description="Disordered" evidence="1">
    <location>
        <begin position="56"/>
        <end position="79"/>
    </location>
</feature>
<comment type="caution">
    <text evidence="2">The sequence shown here is derived from an EMBL/GenBank/DDBJ whole genome shotgun (WGS) entry which is preliminary data.</text>
</comment>
<evidence type="ECO:0000256" key="1">
    <source>
        <dbReference type="SAM" id="MobiDB-lite"/>
    </source>
</evidence>
<evidence type="ECO:0000313" key="2">
    <source>
        <dbReference type="EMBL" id="EPY15637.1"/>
    </source>
</evidence>
<feature type="compositionally biased region" description="Basic and acidic residues" evidence="1">
    <location>
        <begin position="63"/>
        <end position="79"/>
    </location>
</feature>
<name>S9TCB4_9TRYP</name>
<evidence type="ECO:0000313" key="3">
    <source>
        <dbReference type="Proteomes" id="UP000015354"/>
    </source>
</evidence>
<keyword evidence="3" id="KW-1185">Reference proteome</keyword>
<sequence length="165" mass="18108">MQRLTRVCCRRMLNTVYASGSVRQIQSGVSEGARKEDPVRPTLQFVLTTQQLHVPHSLSAEPVRTRGSEAADPESSDKVHLPVRCTGSRAFVQRLSEIIRENDIVSVAGVLSKNADRVHFISIPQDALRSTHCQLRLISSPLPVDLANGQLRDAVYATPSGPKSN</sequence>
<dbReference type="Proteomes" id="UP000015354">
    <property type="component" value="Unassembled WGS sequence"/>
</dbReference>
<protein>
    <submittedName>
        <fullName evidence="2">Uncharacterized protein</fullName>
    </submittedName>
</protein>
<gene>
    <name evidence="2" type="ORF">STCU_11873</name>
</gene>
<dbReference type="AlphaFoldDB" id="S9TCB4"/>
<dbReference type="EMBL" id="ATMH01011882">
    <property type="protein sequence ID" value="EPY15637.1"/>
    <property type="molecule type" value="Genomic_DNA"/>
</dbReference>
<organism evidence="2 3">
    <name type="scientific">Strigomonas culicis</name>
    <dbReference type="NCBI Taxonomy" id="28005"/>
    <lineage>
        <taxon>Eukaryota</taxon>
        <taxon>Discoba</taxon>
        <taxon>Euglenozoa</taxon>
        <taxon>Kinetoplastea</taxon>
        <taxon>Metakinetoplastina</taxon>
        <taxon>Trypanosomatida</taxon>
        <taxon>Trypanosomatidae</taxon>
        <taxon>Strigomonadinae</taxon>
        <taxon>Strigomonas</taxon>
    </lineage>
</organism>